<organism evidence="1">
    <name type="scientific">marine sediment metagenome</name>
    <dbReference type="NCBI Taxonomy" id="412755"/>
    <lineage>
        <taxon>unclassified sequences</taxon>
        <taxon>metagenomes</taxon>
        <taxon>ecological metagenomes</taxon>
    </lineage>
</organism>
<proteinExistence type="predicted"/>
<comment type="caution">
    <text evidence="1">The sequence shown here is derived from an EMBL/GenBank/DDBJ whole genome shotgun (WGS) entry which is preliminary data.</text>
</comment>
<evidence type="ECO:0008006" key="2">
    <source>
        <dbReference type="Google" id="ProtNLM"/>
    </source>
</evidence>
<accession>X1F6B7</accession>
<evidence type="ECO:0000313" key="1">
    <source>
        <dbReference type="EMBL" id="GAH28110.1"/>
    </source>
</evidence>
<reference evidence="1" key="1">
    <citation type="journal article" date="2014" name="Front. Microbiol.">
        <title>High frequency of phylogenetically diverse reductive dehalogenase-homologous genes in deep subseafloor sedimentary metagenomes.</title>
        <authorList>
            <person name="Kawai M."/>
            <person name="Futagami T."/>
            <person name="Toyoda A."/>
            <person name="Takaki Y."/>
            <person name="Nishi S."/>
            <person name="Hori S."/>
            <person name="Arai W."/>
            <person name="Tsubouchi T."/>
            <person name="Morono Y."/>
            <person name="Uchiyama I."/>
            <person name="Ito T."/>
            <person name="Fujiyama A."/>
            <person name="Inagaki F."/>
            <person name="Takami H."/>
        </authorList>
    </citation>
    <scope>NUCLEOTIDE SEQUENCE</scope>
    <source>
        <strain evidence="1">Expedition CK06-06</strain>
    </source>
</reference>
<protein>
    <recommendedName>
        <fullName evidence="2">Secretion system C-terminal sorting domain-containing protein</fullName>
    </recommendedName>
</protein>
<dbReference type="EMBL" id="BARU01002429">
    <property type="protein sequence ID" value="GAH28110.1"/>
    <property type="molecule type" value="Genomic_DNA"/>
</dbReference>
<sequence>AKESDITINLYNVAGIKVKDIHFGKISPGRHSLTLSRTMFKKQLANGVYFVRIIAKDENSVNDLGIVKVIYCRY</sequence>
<dbReference type="AlphaFoldDB" id="X1F6B7"/>
<name>X1F6B7_9ZZZZ</name>
<feature type="non-terminal residue" evidence="1">
    <location>
        <position position="1"/>
    </location>
</feature>
<dbReference type="Gene3D" id="2.60.40.4070">
    <property type="match status" value="1"/>
</dbReference>
<gene>
    <name evidence="1" type="ORF">S03H2_05744</name>
</gene>